<reference evidence="1 2" key="1">
    <citation type="journal article" date="2018" name="Genome Biol. Evol.">
        <title>Multiple Roots of Fruiting Body Formation in Amoebozoa.</title>
        <authorList>
            <person name="Hillmann F."/>
            <person name="Forbes G."/>
            <person name="Novohradska S."/>
            <person name="Ferling I."/>
            <person name="Riege K."/>
            <person name="Groth M."/>
            <person name="Westermann M."/>
            <person name="Marz M."/>
            <person name="Spaller T."/>
            <person name="Winckler T."/>
            <person name="Schaap P."/>
            <person name="Glockner G."/>
        </authorList>
    </citation>
    <scope>NUCLEOTIDE SEQUENCE [LARGE SCALE GENOMIC DNA]</scope>
    <source>
        <strain evidence="1 2">Jena</strain>
    </source>
</reference>
<evidence type="ECO:0000313" key="1">
    <source>
        <dbReference type="EMBL" id="PRP76281.1"/>
    </source>
</evidence>
<name>A0A2P6MX56_9EUKA</name>
<gene>
    <name evidence="1" type="ORF">PROFUN_07803</name>
</gene>
<comment type="caution">
    <text evidence="1">The sequence shown here is derived from an EMBL/GenBank/DDBJ whole genome shotgun (WGS) entry which is preliminary data.</text>
</comment>
<organism evidence="1 2">
    <name type="scientific">Planoprotostelium fungivorum</name>
    <dbReference type="NCBI Taxonomy" id="1890364"/>
    <lineage>
        <taxon>Eukaryota</taxon>
        <taxon>Amoebozoa</taxon>
        <taxon>Evosea</taxon>
        <taxon>Variosea</taxon>
        <taxon>Cavosteliida</taxon>
        <taxon>Cavosteliaceae</taxon>
        <taxon>Planoprotostelium</taxon>
    </lineage>
</organism>
<sequence length="258" mass="29040">MSCVGSNFKQIVRIGEGFWNIRGSYRYKGIVNIARLQNGKFLLIDAVPLNDELKDELVRFTDNGNAAPHYGTPRHLRRLTDIQWVGSLQSCEIRSKWSPEIEMRIPAGAEFAEPLPERTNHFSCVFVYHRESKTIHEDDTIMVISDPGFFLRFLGGMKPDSMTFHQSMCNVGLYPTPEAPYQFIDWLTALINDWDFDNVVGAHIGNKIGGAKEQLRAALEAARPQLERLSKKRIGGNLSSSMNGEDAPDYNVNGCECG</sequence>
<dbReference type="EMBL" id="MDYQ01000337">
    <property type="protein sequence ID" value="PRP76281.1"/>
    <property type="molecule type" value="Genomic_DNA"/>
</dbReference>
<dbReference type="AlphaFoldDB" id="A0A2P6MX56"/>
<dbReference type="OrthoDB" id="421671at2759"/>
<dbReference type="Proteomes" id="UP000241769">
    <property type="component" value="Unassembled WGS sequence"/>
</dbReference>
<protein>
    <recommendedName>
        <fullName evidence="3">Metallo-beta-lactamase domain-containing protein</fullName>
    </recommendedName>
</protein>
<dbReference type="InParanoid" id="A0A2P6MX56"/>
<proteinExistence type="predicted"/>
<accession>A0A2P6MX56</accession>
<evidence type="ECO:0008006" key="3">
    <source>
        <dbReference type="Google" id="ProtNLM"/>
    </source>
</evidence>
<keyword evidence="2" id="KW-1185">Reference proteome</keyword>
<evidence type="ECO:0000313" key="2">
    <source>
        <dbReference type="Proteomes" id="UP000241769"/>
    </source>
</evidence>